<dbReference type="PROSITE" id="PS00518">
    <property type="entry name" value="ZF_RING_1"/>
    <property type="match status" value="1"/>
</dbReference>
<evidence type="ECO:0000259" key="21">
    <source>
        <dbReference type="PROSITE" id="PS50089"/>
    </source>
</evidence>
<dbReference type="GO" id="GO:0005778">
    <property type="term" value="C:peroxisomal membrane"/>
    <property type="evidence" value="ECO:0007669"/>
    <property type="project" value="UniProtKB-SubCell"/>
</dbReference>
<reference evidence="22" key="1">
    <citation type="submission" date="2021-09" db="EMBL/GenBank/DDBJ databases">
        <title>A high-quality genome of the endoparasitic fungus Hirsutella rhossiliensis with a comparison of Hirsutella genomes reveals transposable elements contributing to genome size variation.</title>
        <authorList>
            <person name="Lin R."/>
            <person name="Jiao Y."/>
            <person name="Sun X."/>
            <person name="Ling J."/>
            <person name="Xie B."/>
            <person name="Cheng X."/>
        </authorList>
    </citation>
    <scope>NUCLEOTIDE SEQUENCE</scope>
    <source>
        <strain evidence="22">HR02</strain>
    </source>
</reference>
<dbReference type="InterPro" id="IPR025654">
    <property type="entry name" value="PEX2/10"/>
</dbReference>
<keyword evidence="12" id="KW-0833">Ubl conjugation pathway</keyword>
<feature type="region of interest" description="Disordered" evidence="20">
    <location>
        <begin position="249"/>
        <end position="272"/>
    </location>
</feature>
<keyword evidence="10" id="KW-0479">Metal-binding</keyword>
<keyword evidence="13" id="KW-0862">Zinc</keyword>
<dbReference type="OrthoDB" id="6270329at2759"/>
<evidence type="ECO:0000256" key="10">
    <source>
        <dbReference type="ARBA" id="ARBA00022723"/>
    </source>
</evidence>
<keyword evidence="8" id="KW-0808">Transferase</keyword>
<evidence type="ECO:0000256" key="19">
    <source>
        <dbReference type="PROSITE-ProRule" id="PRU00175"/>
    </source>
</evidence>
<dbReference type="PROSITE" id="PS50089">
    <property type="entry name" value="ZF_RING_2"/>
    <property type="match status" value="1"/>
</dbReference>
<keyword evidence="7" id="KW-0962">Peroxisome biogenesis</keyword>
<dbReference type="GeneID" id="68354895"/>
<dbReference type="Proteomes" id="UP000824596">
    <property type="component" value="Unassembled WGS sequence"/>
</dbReference>
<dbReference type="AlphaFoldDB" id="A0A9P8SHX4"/>
<dbReference type="SMART" id="SM00184">
    <property type="entry name" value="RING"/>
    <property type="match status" value="1"/>
</dbReference>
<keyword evidence="9" id="KW-0812">Transmembrane</keyword>
<evidence type="ECO:0000256" key="8">
    <source>
        <dbReference type="ARBA" id="ARBA00022679"/>
    </source>
</evidence>
<dbReference type="EC" id="2.3.2.27" evidence="5"/>
<dbReference type="InterPro" id="IPR001841">
    <property type="entry name" value="Znf_RING"/>
</dbReference>
<evidence type="ECO:0000256" key="14">
    <source>
        <dbReference type="ARBA" id="ARBA00022927"/>
    </source>
</evidence>
<name>A0A9P8SHX4_9HYPO</name>
<dbReference type="CDD" id="cd16527">
    <property type="entry name" value="RING-HC_PEX10"/>
    <property type="match status" value="1"/>
</dbReference>
<evidence type="ECO:0000256" key="5">
    <source>
        <dbReference type="ARBA" id="ARBA00012483"/>
    </source>
</evidence>
<dbReference type="InterPro" id="IPR013083">
    <property type="entry name" value="Znf_RING/FYVE/PHD"/>
</dbReference>
<keyword evidence="17" id="KW-0576">Peroxisome</keyword>
<comment type="similarity">
    <text evidence="4">Belongs to the pex2/pex10/pex12 family.</text>
</comment>
<evidence type="ECO:0000256" key="18">
    <source>
        <dbReference type="ARBA" id="ARBA00041230"/>
    </source>
</evidence>
<evidence type="ECO:0000313" key="23">
    <source>
        <dbReference type="Proteomes" id="UP000824596"/>
    </source>
</evidence>
<dbReference type="Pfam" id="PF13639">
    <property type="entry name" value="zf-RING_2"/>
    <property type="match status" value="1"/>
</dbReference>
<sequence>MAGPDPYPYASAPDIVRAHQKDAYFAGHLANALADLHRRLAGARAAHAAAPEVRALAAPLLYLGLTTLPGNRTLGEEYCDLVQVHAPGGSLPALRARAAYVVGAVLVPYLAARGLPRLRGWVRAVIDRRLERLRRDAKAPSPSSSSLSSTAREARILDYMARHLPSLMSDAPLNALVLALFYFNGTYYELTKRLLSLRYVFTRTVPDTPDRAGYEVLGVLLVVQLAVQAFLHLHSTLLLAPSASTSSAPAASSSSTSSAAAVGSPPRQRGPFQRATVDVSLDHVNSYAANSDLLLSDLGASPGPQASRVDLATATHTPVAAGPRFDLADEKVMPYIRGQQQRKCTLCLEELKDPAATQCGHVFCWGCIGDWVREKPECPLCRREAMVQHILPLRVM</sequence>
<dbReference type="FunFam" id="3.30.40.10:FF:000395">
    <property type="entry name" value="Putative Peroxisome biosynthesis protein (Peroxin-10)"/>
    <property type="match status" value="1"/>
</dbReference>
<evidence type="ECO:0000313" key="22">
    <source>
        <dbReference type="EMBL" id="KAH0963256.1"/>
    </source>
</evidence>
<comment type="pathway">
    <text evidence="3">Protein modification; protein ubiquitination.</text>
</comment>
<evidence type="ECO:0000256" key="1">
    <source>
        <dbReference type="ARBA" id="ARBA00000900"/>
    </source>
</evidence>
<evidence type="ECO:0000256" key="6">
    <source>
        <dbReference type="ARBA" id="ARBA00022448"/>
    </source>
</evidence>
<keyword evidence="15" id="KW-1133">Transmembrane helix</keyword>
<dbReference type="GO" id="GO:0016567">
    <property type="term" value="P:protein ubiquitination"/>
    <property type="evidence" value="ECO:0007669"/>
    <property type="project" value="UniProtKB-ARBA"/>
</dbReference>
<dbReference type="PANTHER" id="PTHR23350">
    <property type="entry name" value="PEROXISOME ASSEMBLY PROTEIN 10"/>
    <property type="match status" value="1"/>
</dbReference>
<feature type="compositionally biased region" description="Low complexity" evidence="20">
    <location>
        <begin position="249"/>
        <end position="261"/>
    </location>
</feature>
<keyword evidence="6" id="KW-0813">Transport</keyword>
<protein>
    <recommendedName>
        <fullName evidence="5">RING-type E3 ubiquitin transferase</fullName>
        <ecNumber evidence="5">2.3.2.27</ecNumber>
    </recommendedName>
    <alternativeName>
        <fullName evidence="18">Peroxin-10</fullName>
    </alternativeName>
</protein>
<dbReference type="GO" id="GO:0061630">
    <property type="term" value="F:ubiquitin protein ligase activity"/>
    <property type="evidence" value="ECO:0007669"/>
    <property type="project" value="UniProtKB-EC"/>
</dbReference>
<evidence type="ECO:0000256" key="3">
    <source>
        <dbReference type="ARBA" id="ARBA00004906"/>
    </source>
</evidence>
<feature type="domain" description="RING-type" evidence="21">
    <location>
        <begin position="344"/>
        <end position="382"/>
    </location>
</feature>
<dbReference type="Pfam" id="PF04757">
    <property type="entry name" value="Pex2_Pex12"/>
    <property type="match status" value="1"/>
</dbReference>
<evidence type="ECO:0000256" key="20">
    <source>
        <dbReference type="SAM" id="MobiDB-lite"/>
    </source>
</evidence>
<evidence type="ECO:0000256" key="11">
    <source>
        <dbReference type="ARBA" id="ARBA00022771"/>
    </source>
</evidence>
<dbReference type="InterPro" id="IPR017907">
    <property type="entry name" value="Znf_RING_CS"/>
</dbReference>
<comment type="catalytic activity">
    <reaction evidence="1">
        <text>S-ubiquitinyl-[E2 ubiquitin-conjugating enzyme]-L-cysteine + [acceptor protein]-L-lysine = [E2 ubiquitin-conjugating enzyme]-L-cysteine + N(6)-ubiquitinyl-[acceptor protein]-L-lysine.</text>
        <dbReference type="EC" id="2.3.2.27"/>
    </reaction>
</comment>
<evidence type="ECO:0000256" key="16">
    <source>
        <dbReference type="ARBA" id="ARBA00023136"/>
    </source>
</evidence>
<dbReference type="Gene3D" id="3.30.40.10">
    <property type="entry name" value="Zinc/RING finger domain, C3HC4 (zinc finger)"/>
    <property type="match status" value="1"/>
</dbReference>
<evidence type="ECO:0000256" key="15">
    <source>
        <dbReference type="ARBA" id="ARBA00022989"/>
    </source>
</evidence>
<dbReference type="SUPFAM" id="SSF57850">
    <property type="entry name" value="RING/U-box"/>
    <property type="match status" value="1"/>
</dbReference>
<keyword evidence="14" id="KW-0653">Protein transport</keyword>
<dbReference type="PANTHER" id="PTHR23350:SF0">
    <property type="entry name" value="PEROXISOME BIOGENESIS FACTOR 10"/>
    <property type="match status" value="1"/>
</dbReference>
<accession>A0A9P8SHX4</accession>
<evidence type="ECO:0000256" key="13">
    <source>
        <dbReference type="ARBA" id="ARBA00022833"/>
    </source>
</evidence>
<dbReference type="GO" id="GO:0016562">
    <property type="term" value="P:protein import into peroxisome matrix, receptor recycling"/>
    <property type="evidence" value="ECO:0007669"/>
    <property type="project" value="UniProtKB-ARBA"/>
</dbReference>
<evidence type="ECO:0000256" key="12">
    <source>
        <dbReference type="ARBA" id="ARBA00022786"/>
    </source>
</evidence>
<keyword evidence="16" id="KW-0472">Membrane</keyword>
<dbReference type="GO" id="GO:0008270">
    <property type="term" value="F:zinc ion binding"/>
    <property type="evidence" value="ECO:0007669"/>
    <property type="project" value="UniProtKB-KW"/>
</dbReference>
<evidence type="ECO:0000256" key="2">
    <source>
        <dbReference type="ARBA" id="ARBA00004585"/>
    </source>
</evidence>
<comment type="caution">
    <text evidence="22">The sequence shown here is derived from an EMBL/GenBank/DDBJ whole genome shotgun (WGS) entry which is preliminary data.</text>
</comment>
<gene>
    <name evidence="22" type="ORF">HRG_05766</name>
</gene>
<proteinExistence type="inferred from homology"/>
<evidence type="ECO:0000256" key="4">
    <source>
        <dbReference type="ARBA" id="ARBA00008704"/>
    </source>
</evidence>
<evidence type="ECO:0000256" key="7">
    <source>
        <dbReference type="ARBA" id="ARBA00022593"/>
    </source>
</evidence>
<evidence type="ECO:0000256" key="9">
    <source>
        <dbReference type="ARBA" id="ARBA00022692"/>
    </source>
</evidence>
<keyword evidence="11 19" id="KW-0863">Zinc-finger</keyword>
<dbReference type="InterPro" id="IPR006845">
    <property type="entry name" value="Pex_N"/>
</dbReference>
<dbReference type="EMBL" id="JAIZPD010000005">
    <property type="protein sequence ID" value="KAH0963256.1"/>
    <property type="molecule type" value="Genomic_DNA"/>
</dbReference>
<keyword evidence="23" id="KW-1185">Reference proteome</keyword>
<organism evidence="22 23">
    <name type="scientific">Hirsutella rhossiliensis</name>
    <dbReference type="NCBI Taxonomy" id="111463"/>
    <lineage>
        <taxon>Eukaryota</taxon>
        <taxon>Fungi</taxon>
        <taxon>Dikarya</taxon>
        <taxon>Ascomycota</taxon>
        <taxon>Pezizomycotina</taxon>
        <taxon>Sordariomycetes</taxon>
        <taxon>Hypocreomycetidae</taxon>
        <taxon>Hypocreales</taxon>
        <taxon>Ophiocordycipitaceae</taxon>
        <taxon>Hirsutella</taxon>
    </lineage>
</organism>
<dbReference type="RefSeq" id="XP_044720769.1">
    <property type="nucleotide sequence ID" value="XM_044864237.1"/>
</dbReference>
<evidence type="ECO:0000256" key="17">
    <source>
        <dbReference type="ARBA" id="ARBA00023140"/>
    </source>
</evidence>
<comment type="subcellular location">
    <subcellularLocation>
        <location evidence="2">Peroxisome membrane</location>
        <topology evidence="2">Multi-pass membrane protein</topology>
    </subcellularLocation>
</comment>